<proteinExistence type="predicted"/>
<organism evidence="2">
    <name type="scientific">marine sediment metagenome</name>
    <dbReference type="NCBI Taxonomy" id="412755"/>
    <lineage>
        <taxon>unclassified sequences</taxon>
        <taxon>metagenomes</taxon>
        <taxon>ecological metagenomes</taxon>
    </lineage>
</organism>
<name>A0A0F8ZKL2_9ZZZZ</name>
<comment type="caution">
    <text evidence="2">The sequence shown here is derived from an EMBL/GenBank/DDBJ whole genome shotgun (WGS) entry which is preliminary data.</text>
</comment>
<accession>A0A0F8ZKL2</accession>
<reference evidence="2" key="1">
    <citation type="journal article" date="2015" name="Nature">
        <title>Complex archaea that bridge the gap between prokaryotes and eukaryotes.</title>
        <authorList>
            <person name="Spang A."/>
            <person name="Saw J.H."/>
            <person name="Jorgensen S.L."/>
            <person name="Zaremba-Niedzwiedzka K."/>
            <person name="Martijn J."/>
            <person name="Lind A.E."/>
            <person name="van Eijk R."/>
            <person name="Schleper C."/>
            <person name="Guy L."/>
            <person name="Ettema T.J."/>
        </authorList>
    </citation>
    <scope>NUCLEOTIDE SEQUENCE</scope>
</reference>
<sequence length="40" mass="4433">MKKLAHTLKPSDKKSAKAKARAAKKNLPDIIYLGQQILKS</sequence>
<evidence type="ECO:0000256" key="1">
    <source>
        <dbReference type="SAM" id="MobiDB-lite"/>
    </source>
</evidence>
<feature type="region of interest" description="Disordered" evidence="1">
    <location>
        <begin position="1"/>
        <end position="20"/>
    </location>
</feature>
<dbReference type="AlphaFoldDB" id="A0A0F8ZKL2"/>
<dbReference type="EMBL" id="LAZR01050780">
    <property type="protein sequence ID" value="KKK86580.1"/>
    <property type="molecule type" value="Genomic_DNA"/>
</dbReference>
<protein>
    <submittedName>
        <fullName evidence="2">Uncharacterized protein</fullName>
    </submittedName>
</protein>
<evidence type="ECO:0000313" key="2">
    <source>
        <dbReference type="EMBL" id="KKK86580.1"/>
    </source>
</evidence>
<gene>
    <name evidence="2" type="ORF">LCGC14_2761830</name>
</gene>